<dbReference type="OrthoDB" id="6509975at2759"/>
<dbReference type="CDD" id="cd07061">
    <property type="entry name" value="HP_HAP_like"/>
    <property type="match status" value="1"/>
</dbReference>
<evidence type="ECO:0000313" key="4">
    <source>
        <dbReference type="Proteomes" id="UP000269793"/>
    </source>
</evidence>
<dbReference type="PANTHER" id="PTHR20963:SF42">
    <property type="entry name" value="PHOSPHOGLYCERATE MUTASE-LIKE PROTEIN"/>
    <property type="match status" value="1"/>
</dbReference>
<accession>A0A3G2S9I5</accession>
<dbReference type="InterPro" id="IPR033379">
    <property type="entry name" value="Acid_Pase_AS"/>
</dbReference>
<dbReference type="PANTHER" id="PTHR20963">
    <property type="entry name" value="MULTIPLE INOSITOL POLYPHOSPHATE PHOSPHATASE-RELATED"/>
    <property type="match status" value="1"/>
</dbReference>
<keyword evidence="1 3" id="KW-0378">Hydrolase</keyword>
<dbReference type="InterPro" id="IPR029033">
    <property type="entry name" value="His_PPase_superfam"/>
</dbReference>
<evidence type="ECO:0000256" key="1">
    <source>
        <dbReference type="ARBA" id="ARBA00022801"/>
    </source>
</evidence>
<feature type="signal peptide" evidence="2">
    <location>
        <begin position="1"/>
        <end position="18"/>
    </location>
</feature>
<dbReference type="Gene3D" id="3.40.50.1240">
    <property type="entry name" value="Phosphoglycerate mutase-like"/>
    <property type="match status" value="1"/>
</dbReference>
<evidence type="ECO:0000313" key="3">
    <source>
        <dbReference type="EMBL" id="AYO44703.1"/>
    </source>
</evidence>
<dbReference type="GO" id="GO:0003993">
    <property type="term" value="F:acid phosphatase activity"/>
    <property type="evidence" value="ECO:0007669"/>
    <property type="project" value="TreeGrafter"/>
</dbReference>
<dbReference type="AlphaFoldDB" id="A0A3G2S9I5"/>
<proteinExistence type="predicted"/>
<dbReference type="PROSITE" id="PS00616">
    <property type="entry name" value="HIS_ACID_PHOSPHAT_1"/>
    <property type="match status" value="1"/>
</dbReference>
<dbReference type="InterPro" id="IPR000560">
    <property type="entry name" value="His_Pase_clade-2"/>
</dbReference>
<keyword evidence="4" id="KW-1185">Reference proteome</keyword>
<sequence>MILGGALVLATLVSSSAAKGTPSFPFSNATGSSDETFPTEVGHLGSFKYGKAPFVAQEDHLESDKWNRESVEMRWEPKDAEKDHATSDDIFRNLGTTSPYHPAYDLFPETFHHRVLPPECKIKQVHFLHRHGARYPTGAGGPSGFGEKIKVAQKLGTLKVSGDYEFLKHWEYKLGENLLVHKGAQELFDSGVKAYYDYAELLDGYDKKPVIRTTSQSRMLDSARYWALGFFGWDMDKKVNIEVLTEAPLHKSPLSPYYTCPAFASPKAINVLTWHLNFLKEATKRVQEHVKGVPITSSDVSQMVSLCAYETVSQGYSDFCKLFTKKDFEEFSYENDLKFQTVFGFMSTGGKAMGLGWVQEFLHRLKKEPMKGPWTTQNKKLDEDETYFPIDQPIYADFTHDAVIQTILTTLNMRQVADELSGFHMDENRKYRTSRVVPFGARLVFEVMDCDGTDYIRVKMNDAVVPLDENQGCERRPNGLCQLDSYIKHLEDHAYHDSNYDFLCTLKLNENFDLTKLLEGGILSNDDLKALSKSPYKHHSRMEHIRRAM</sequence>
<feature type="chain" id="PRO_5018170998" evidence="2">
    <location>
        <begin position="19"/>
        <end position="549"/>
    </location>
</feature>
<dbReference type="EC" id="3.1.3.8" evidence="3"/>
<name>A0A3G2S9I5_MALR7</name>
<dbReference type="VEuPathDB" id="FungiDB:DNF11_3753"/>
<keyword evidence="2" id="KW-0732">Signal</keyword>
<dbReference type="SUPFAM" id="SSF53254">
    <property type="entry name" value="Phosphoglycerate mutase-like"/>
    <property type="match status" value="1"/>
</dbReference>
<dbReference type="GO" id="GO:0016158">
    <property type="term" value="F:inositol hexakisphosphate 3-phosphatase activity"/>
    <property type="evidence" value="ECO:0007669"/>
    <property type="project" value="UniProtKB-EC"/>
</dbReference>
<protein>
    <submittedName>
        <fullName evidence="3">3-phytase A</fullName>
        <ecNumber evidence="3">3.1.3.8</ecNumber>
    </submittedName>
</protein>
<organism evidence="3 4">
    <name type="scientific">Malassezia restricta (strain ATCC 96810 / NBRC 103918 / CBS 7877)</name>
    <name type="common">Seborrheic dermatitis infection agent</name>
    <dbReference type="NCBI Taxonomy" id="425264"/>
    <lineage>
        <taxon>Eukaryota</taxon>
        <taxon>Fungi</taxon>
        <taxon>Dikarya</taxon>
        <taxon>Basidiomycota</taxon>
        <taxon>Ustilaginomycotina</taxon>
        <taxon>Malasseziomycetes</taxon>
        <taxon>Malasseziales</taxon>
        <taxon>Malasseziaceae</taxon>
        <taxon>Malassezia</taxon>
    </lineage>
</organism>
<dbReference type="Pfam" id="PF00328">
    <property type="entry name" value="His_Phos_2"/>
    <property type="match status" value="1"/>
</dbReference>
<evidence type="ECO:0000256" key="2">
    <source>
        <dbReference type="SAM" id="SignalP"/>
    </source>
</evidence>
<dbReference type="EMBL" id="CP033154">
    <property type="protein sequence ID" value="AYO44703.1"/>
    <property type="molecule type" value="Genomic_DNA"/>
</dbReference>
<gene>
    <name evidence="3" type="primary">phyA_5</name>
    <name evidence="3" type="ORF">DNF11_3753</name>
</gene>
<reference evidence="3 4" key="1">
    <citation type="submission" date="2018-10" db="EMBL/GenBank/DDBJ databases">
        <title>Complete genome sequence of Malassezia restricta CBS 7877.</title>
        <authorList>
            <person name="Morand S.C."/>
            <person name="Bertignac M."/>
            <person name="Iltis A."/>
            <person name="Kolder I."/>
            <person name="Pirovano W."/>
            <person name="Jourdain R."/>
            <person name="Clavaud C."/>
        </authorList>
    </citation>
    <scope>NUCLEOTIDE SEQUENCE [LARGE SCALE GENOMIC DNA]</scope>
    <source>
        <strain evidence="3 4">CBS 7877</strain>
    </source>
</reference>
<dbReference type="Proteomes" id="UP000269793">
    <property type="component" value="Chromosome VII"/>
</dbReference>